<feature type="compositionally biased region" description="Low complexity" evidence="4">
    <location>
        <begin position="37"/>
        <end position="49"/>
    </location>
</feature>
<gene>
    <name evidence="7" type="ORF">BKA10_002276</name>
</gene>
<sequence length="517" mass="55733">MATKNRWIKVMAPLVIAGVMLTGCSGSGEEPAPTDDGTTSGPPSEPTGTLRINWGSAPSTWAPGARIEPGYYYVPYESLVLLGEDNEILPNLATEWVEEPMALTLTLRDDVTFHDGTPFNAEAVKANLEYVRDNPGAYSGPLQAVESVDIVDEFTAKVNFAFPSPTFLTMLTRNNVLIASPTAIADGTVVTEPVGTGPWKYDAGNSVEGTKAAFTLNEAYWGEPVHFENVELYSIADDTSAVAGLLGSELHVTDVELDQQPRIDGVANIDSYDYAAVRNNVVYFDRAPDGEFGDVDVRKALCMSLDREGYAQFAADTLDTPNQHFVEGEPGYNADIVGYDFDLDGAQSLLDGATVEGTFPAAPFLKGQLEFFADNMNQLDGVNITVQDLPVPDFQSTWNSGQYGLGVGQNQEITPYDWYQSWFAGSARQNPSGYESAELKAAADAAKAAGSSDEADALWQEVMKIIIDDEALACGFVVGGQTIGWNTDTVAGVQPAPHQPFMINLIDYRSIYPVTAD</sequence>
<dbReference type="PANTHER" id="PTHR30290:SF9">
    <property type="entry name" value="OLIGOPEPTIDE-BINDING PROTEIN APPA"/>
    <property type="match status" value="1"/>
</dbReference>
<dbReference type="GO" id="GO:0015833">
    <property type="term" value="P:peptide transport"/>
    <property type="evidence" value="ECO:0007669"/>
    <property type="project" value="TreeGrafter"/>
</dbReference>
<keyword evidence="8" id="KW-1185">Reference proteome</keyword>
<dbReference type="CDD" id="cd00995">
    <property type="entry name" value="PBP2_NikA_DppA_OppA_like"/>
    <property type="match status" value="1"/>
</dbReference>
<evidence type="ECO:0000313" key="8">
    <source>
        <dbReference type="Proteomes" id="UP000549113"/>
    </source>
</evidence>
<evidence type="ECO:0000256" key="2">
    <source>
        <dbReference type="ARBA" id="ARBA00022448"/>
    </source>
</evidence>
<evidence type="ECO:0000256" key="5">
    <source>
        <dbReference type="SAM" id="SignalP"/>
    </source>
</evidence>
<dbReference type="Gene3D" id="3.10.105.10">
    <property type="entry name" value="Dipeptide-binding Protein, Domain 3"/>
    <property type="match status" value="1"/>
</dbReference>
<feature type="chain" id="PRO_5041285500" evidence="5">
    <location>
        <begin position="28"/>
        <end position="517"/>
    </location>
</feature>
<dbReference type="PROSITE" id="PS51257">
    <property type="entry name" value="PROKAR_LIPOPROTEIN"/>
    <property type="match status" value="1"/>
</dbReference>
<dbReference type="InterPro" id="IPR000914">
    <property type="entry name" value="SBP_5_dom"/>
</dbReference>
<proteinExistence type="inferred from homology"/>
<feature type="region of interest" description="Disordered" evidence="4">
    <location>
        <begin position="26"/>
        <end position="55"/>
    </location>
</feature>
<dbReference type="Gene3D" id="3.40.190.10">
    <property type="entry name" value="Periplasmic binding protein-like II"/>
    <property type="match status" value="1"/>
</dbReference>
<evidence type="ECO:0000256" key="1">
    <source>
        <dbReference type="ARBA" id="ARBA00005695"/>
    </source>
</evidence>
<dbReference type="EMBL" id="JACIFH010000001">
    <property type="protein sequence ID" value="MBB4140482.1"/>
    <property type="molecule type" value="Genomic_DNA"/>
</dbReference>
<dbReference type="SUPFAM" id="SSF53850">
    <property type="entry name" value="Periplasmic binding protein-like II"/>
    <property type="match status" value="1"/>
</dbReference>
<feature type="signal peptide" evidence="5">
    <location>
        <begin position="1"/>
        <end position="27"/>
    </location>
</feature>
<dbReference type="GO" id="GO:1904680">
    <property type="term" value="F:peptide transmembrane transporter activity"/>
    <property type="evidence" value="ECO:0007669"/>
    <property type="project" value="TreeGrafter"/>
</dbReference>
<dbReference type="PANTHER" id="PTHR30290">
    <property type="entry name" value="PERIPLASMIC BINDING COMPONENT OF ABC TRANSPORTER"/>
    <property type="match status" value="1"/>
</dbReference>
<comment type="caution">
    <text evidence="7">The sequence shown here is derived from an EMBL/GenBank/DDBJ whole genome shotgun (WGS) entry which is preliminary data.</text>
</comment>
<reference evidence="7 8" key="1">
    <citation type="submission" date="2020-08" db="EMBL/GenBank/DDBJ databases">
        <title>Sequencing the genomes of 1000 actinobacteria strains.</title>
        <authorList>
            <person name="Klenk H.-P."/>
        </authorList>
    </citation>
    <scope>NUCLEOTIDE SEQUENCE [LARGE SCALE GENOMIC DNA]</scope>
    <source>
        <strain evidence="7 8">DSM 19600</strain>
    </source>
</reference>
<evidence type="ECO:0000313" key="7">
    <source>
        <dbReference type="EMBL" id="MBB4140482.1"/>
    </source>
</evidence>
<protein>
    <submittedName>
        <fullName evidence="7">Peptide/nickel transport system substrate-binding protein</fullName>
    </submittedName>
</protein>
<dbReference type="RefSeq" id="WP_183500008.1">
    <property type="nucleotide sequence ID" value="NZ_BAABCO010000004.1"/>
</dbReference>
<feature type="domain" description="Solute-binding protein family 5" evidence="6">
    <location>
        <begin position="88"/>
        <end position="425"/>
    </location>
</feature>
<organism evidence="7 8">
    <name type="scientific">Microbacterium invictum</name>
    <dbReference type="NCBI Taxonomy" id="515415"/>
    <lineage>
        <taxon>Bacteria</taxon>
        <taxon>Bacillati</taxon>
        <taxon>Actinomycetota</taxon>
        <taxon>Actinomycetes</taxon>
        <taxon>Micrococcales</taxon>
        <taxon>Microbacteriaceae</taxon>
        <taxon>Microbacterium</taxon>
    </lineage>
</organism>
<comment type="similarity">
    <text evidence="1">Belongs to the bacterial solute-binding protein 5 family.</text>
</comment>
<keyword evidence="3 5" id="KW-0732">Signal</keyword>
<dbReference type="InterPro" id="IPR039424">
    <property type="entry name" value="SBP_5"/>
</dbReference>
<dbReference type="Proteomes" id="UP000549113">
    <property type="component" value="Unassembled WGS sequence"/>
</dbReference>
<evidence type="ECO:0000256" key="4">
    <source>
        <dbReference type="SAM" id="MobiDB-lite"/>
    </source>
</evidence>
<dbReference type="AlphaFoldDB" id="A0AA40SQC5"/>
<evidence type="ECO:0000259" key="6">
    <source>
        <dbReference type="Pfam" id="PF00496"/>
    </source>
</evidence>
<evidence type="ECO:0000256" key="3">
    <source>
        <dbReference type="ARBA" id="ARBA00022729"/>
    </source>
</evidence>
<dbReference type="Pfam" id="PF00496">
    <property type="entry name" value="SBP_bac_5"/>
    <property type="match status" value="1"/>
</dbReference>
<accession>A0AA40SQC5</accession>
<name>A0AA40SQC5_9MICO</name>
<keyword evidence="2" id="KW-0813">Transport</keyword>